<dbReference type="PANTHER" id="PTHR18901">
    <property type="entry name" value="2-DEOXYGLUCOSE-6-PHOSPHATE PHOSPHATASE 2"/>
    <property type="match status" value="1"/>
</dbReference>
<accession>A0A6J6LSY1</accession>
<dbReference type="PRINTS" id="PR00413">
    <property type="entry name" value="HADHALOGNASE"/>
</dbReference>
<dbReference type="EMBL" id="CAEZVS010000010">
    <property type="protein sequence ID" value="CAB4629713.1"/>
    <property type="molecule type" value="Genomic_DNA"/>
</dbReference>
<dbReference type="SUPFAM" id="SSF56784">
    <property type="entry name" value="HAD-like"/>
    <property type="match status" value="1"/>
</dbReference>
<name>A0A6J6LSY1_9ZZZZ</name>
<dbReference type="Pfam" id="PF00702">
    <property type="entry name" value="Hydrolase"/>
    <property type="match status" value="1"/>
</dbReference>
<dbReference type="InterPro" id="IPR023214">
    <property type="entry name" value="HAD_sf"/>
</dbReference>
<dbReference type="Gene3D" id="3.40.50.1000">
    <property type="entry name" value="HAD superfamily/HAD-like"/>
    <property type="match status" value="1"/>
</dbReference>
<organism evidence="2">
    <name type="scientific">freshwater metagenome</name>
    <dbReference type="NCBI Taxonomy" id="449393"/>
    <lineage>
        <taxon>unclassified sequences</taxon>
        <taxon>metagenomes</taxon>
        <taxon>ecological metagenomes</taxon>
    </lineage>
</organism>
<dbReference type="InterPro" id="IPR006439">
    <property type="entry name" value="HAD-SF_hydro_IA"/>
</dbReference>
<evidence type="ECO:0000313" key="1">
    <source>
        <dbReference type="EMBL" id="CAB4629713.1"/>
    </source>
</evidence>
<dbReference type="Gene3D" id="1.10.150.240">
    <property type="entry name" value="Putative phosphatase, domain 2"/>
    <property type="match status" value="1"/>
</dbReference>
<dbReference type="SFLD" id="SFLDS00003">
    <property type="entry name" value="Haloacid_Dehalogenase"/>
    <property type="match status" value="1"/>
</dbReference>
<dbReference type="NCBIfam" id="TIGR01509">
    <property type="entry name" value="HAD-SF-IA-v3"/>
    <property type="match status" value="1"/>
</dbReference>
<dbReference type="InterPro" id="IPR023198">
    <property type="entry name" value="PGP-like_dom2"/>
</dbReference>
<dbReference type="InterPro" id="IPR036412">
    <property type="entry name" value="HAD-like_sf"/>
</dbReference>
<dbReference type="AlphaFoldDB" id="A0A6J6LSY1"/>
<dbReference type="SFLD" id="SFLDG01129">
    <property type="entry name" value="C1.5:_HAD__Beta-PGM__Phosphata"/>
    <property type="match status" value="1"/>
</dbReference>
<reference evidence="2" key="1">
    <citation type="submission" date="2020-05" db="EMBL/GenBank/DDBJ databases">
        <authorList>
            <person name="Chiriac C."/>
            <person name="Salcher M."/>
            <person name="Ghai R."/>
            <person name="Kavagutti S V."/>
        </authorList>
    </citation>
    <scope>NUCLEOTIDE SEQUENCE</scope>
</reference>
<gene>
    <name evidence="1" type="ORF">UFOPK2106_00158</name>
    <name evidence="2" type="ORF">UFOPK2328_00243</name>
</gene>
<dbReference type="SFLD" id="SFLDG01135">
    <property type="entry name" value="C1.5.6:_HAD__Beta-PGM__Phospha"/>
    <property type="match status" value="1"/>
</dbReference>
<proteinExistence type="predicted"/>
<dbReference type="EMBL" id="CAEZWX010000019">
    <property type="protein sequence ID" value="CAB4665020.1"/>
    <property type="molecule type" value="Genomic_DNA"/>
</dbReference>
<dbReference type="CDD" id="cd07505">
    <property type="entry name" value="HAD_BPGM-like"/>
    <property type="match status" value="1"/>
</dbReference>
<sequence>MIFKQLPAAVLWDMDGTLIDSEPYWMRSEGDFAAANNSTWTVQDGLSLVGMSLYDSSKIIKDKVGSELDPEQIVQHLTDGVAAQLKQEILWRPGARELLLLLRKKKVKTALVTMSMRRMATQVVDAIGFDCFDVIVAGDDVRQGKPHPEPYLKAAELLGVKAEDCVAFEDSLTGLRSAEAAGTKAVGIKNIVEIPSQPGRILWPTLEGVGMSNLRGLFK</sequence>
<dbReference type="PANTHER" id="PTHR18901:SF38">
    <property type="entry name" value="PSEUDOURIDINE-5'-PHOSPHATASE"/>
    <property type="match status" value="1"/>
</dbReference>
<evidence type="ECO:0000313" key="2">
    <source>
        <dbReference type="EMBL" id="CAB4665020.1"/>
    </source>
</evidence>
<protein>
    <submittedName>
        <fullName evidence="2">Unannotated protein</fullName>
    </submittedName>
</protein>